<dbReference type="GO" id="GO:0008080">
    <property type="term" value="F:N-acetyltransferase activity"/>
    <property type="evidence" value="ECO:0007669"/>
    <property type="project" value="InterPro"/>
</dbReference>
<evidence type="ECO:0000256" key="1">
    <source>
        <dbReference type="ARBA" id="ARBA00022679"/>
    </source>
</evidence>
<dbReference type="Pfam" id="PF00583">
    <property type="entry name" value="Acetyltransf_1"/>
    <property type="match status" value="1"/>
</dbReference>
<reference evidence="4 5" key="2">
    <citation type="journal article" date="2016" name="Int. J. Syst. Evol. Microbiol.">
        <title>Bacillus gobiensis sp. nov., isolated from a soil sample.</title>
        <authorList>
            <person name="Liu B."/>
            <person name="Liu G.H."/>
            <person name="Cetin S."/>
            <person name="Schumann P."/>
            <person name="Pan Z.Z."/>
            <person name="Chen Q.Q."/>
        </authorList>
    </citation>
    <scope>NUCLEOTIDE SEQUENCE [LARGE SCALE GENOMIC DNA]</scope>
    <source>
        <strain evidence="4 5">FJAT-4402</strain>
    </source>
</reference>
<dbReference type="PANTHER" id="PTHR43626:SF4">
    <property type="entry name" value="GCN5-RELATED N-ACETYLTRANSFERASE 2, CHLOROPLASTIC"/>
    <property type="match status" value="1"/>
</dbReference>
<evidence type="ECO:0000259" key="3">
    <source>
        <dbReference type="PROSITE" id="PS51186"/>
    </source>
</evidence>
<keyword evidence="1 4" id="KW-0808">Transferase</keyword>
<sequence length="139" mass="15720">MDIKIHSDFSNVNLDEMRGIYRSVGWTKHTNETIKQVFEASNVITLVTTNGRMIGFGRAISDGVFNAAIYDVIVHPDFQKQGVAKKIMEFLLDKLSNVSCVHLISTIGNEEFYQKLGLKKVKTGMARYLNSELANEYLE</sequence>
<evidence type="ECO:0000313" key="5">
    <source>
        <dbReference type="Proteomes" id="UP000067625"/>
    </source>
</evidence>
<dbReference type="AlphaFoldDB" id="A0A0M5JMJ0"/>
<dbReference type="EMBL" id="CP012600">
    <property type="protein sequence ID" value="ALC83577.1"/>
    <property type="molecule type" value="Genomic_DNA"/>
</dbReference>
<protein>
    <submittedName>
        <fullName evidence="4">GCN5 family acetyltransferase</fullName>
    </submittedName>
</protein>
<dbReference type="Gene3D" id="3.40.630.30">
    <property type="match status" value="1"/>
</dbReference>
<dbReference type="PATRIC" id="fig|1441095.3.peg.4450"/>
<dbReference type="CDD" id="cd04301">
    <property type="entry name" value="NAT_SF"/>
    <property type="match status" value="1"/>
</dbReference>
<dbReference type="InterPro" id="IPR000182">
    <property type="entry name" value="GNAT_dom"/>
</dbReference>
<dbReference type="InterPro" id="IPR016181">
    <property type="entry name" value="Acyl_CoA_acyltransferase"/>
</dbReference>
<keyword evidence="5" id="KW-1185">Reference proteome</keyword>
<gene>
    <name evidence="4" type="ORF">AM592_20110</name>
</gene>
<dbReference type="PANTHER" id="PTHR43626">
    <property type="entry name" value="ACYL-COA N-ACYLTRANSFERASE"/>
    <property type="match status" value="1"/>
</dbReference>
<dbReference type="InterPro" id="IPR045039">
    <property type="entry name" value="NSI-like"/>
</dbReference>
<organism evidence="4 5">
    <name type="scientific">Bacillus gobiensis</name>
    <dbReference type="NCBI Taxonomy" id="1441095"/>
    <lineage>
        <taxon>Bacteria</taxon>
        <taxon>Bacillati</taxon>
        <taxon>Bacillota</taxon>
        <taxon>Bacilli</taxon>
        <taxon>Bacillales</taxon>
        <taxon>Bacillaceae</taxon>
        <taxon>Bacillus</taxon>
    </lineage>
</organism>
<dbReference type="PROSITE" id="PS51186">
    <property type="entry name" value="GNAT"/>
    <property type="match status" value="1"/>
</dbReference>
<accession>A0A0M5JMJ0</accession>
<dbReference type="SUPFAM" id="SSF55729">
    <property type="entry name" value="Acyl-CoA N-acyltransferases (Nat)"/>
    <property type="match status" value="1"/>
</dbReference>
<dbReference type="Proteomes" id="UP000067625">
    <property type="component" value="Chromosome"/>
</dbReference>
<dbReference type="STRING" id="1441095.AM592_20110"/>
<keyword evidence="2" id="KW-0012">Acyltransferase</keyword>
<evidence type="ECO:0000313" key="4">
    <source>
        <dbReference type="EMBL" id="ALC83577.1"/>
    </source>
</evidence>
<name>A0A0M5JMJ0_9BACI</name>
<reference evidence="5" key="1">
    <citation type="submission" date="2015-08" db="EMBL/GenBank/DDBJ databases">
        <title>Genome sequencing project for genomic taxonomy and phylogenomics of Bacillus-like bacteria.</title>
        <authorList>
            <person name="Liu B."/>
            <person name="Wang J."/>
            <person name="Zhu Y."/>
            <person name="Liu G."/>
            <person name="Chen Q."/>
            <person name="Chen Z."/>
            <person name="Lan J."/>
            <person name="Che J."/>
            <person name="Ge C."/>
            <person name="Shi H."/>
            <person name="Pan Z."/>
            <person name="Liu X."/>
        </authorList>
    </citation>
    <scope>NUCLEOTIDE SEQUENCE [LARGE SCALE GENOMIC DNA]</scope>
    <source>
        <strain evidence="5">FJAT-4402</strain>
    </source>
</reference>
<proteinExistence type="predicted"/>
<feature type="domain" description="N-acetyltransferase" evidence="3">
    <location>
        <begin position="3"/>
        <end position="139"/>
    </location>
</feature>
<evidence type="ECO:0000256" key="2">
    <source>
        <dbReference type="ARBA" id="ARBA00023315"/>
    </source>
</evidence>
<dbReference type="RefSeq" id="WP_053605430.1">
    <property type="nucleotide sequence ID" value="NZ_CP012600.1"/>
</dbReference>
<dbReference type="OrthoDB" id="9775804at2"/>
<dbReference type="GO" id="GO:0005737">
    <property type="term" value="C:cytoplasm"/>
    <property type="evidence" value="ECO:0007669"/>
    <property type="project" value="TreeGrafter"/>
</dbReference>